<feature type="binding site" evidence="6">
    <location>
        <position position="293"/>
    </location>
    <ligand>
        <name>S-adenosyl-L-methionine</name>
        <dbReference type="ChEBI" id="CHEBI:59789"/>
    </ligand>
</feature>
<dbReference type="SUPFAM" id="SSF50249">
    <property type="entry name" value="Nucleic acid-binding proteins"/>
    <property type="match status" value="1"/>
</dbReference>
<dbReference type="Gene3D" id="2.40.50.1070">
    <property type="match status" value="1"/>
</dbReference>
<comment type="caution">
    <text evidence="8">The sequence shown here is derived from an EMBL/GenBank/DDBJ whole genome shotgun (WGS) entry which is preliminary data.</text>
</comment>
<evidence type="ECO:0000256" key="1">
    <source>
        <dbReference type="ARBA" id="ARBA00022485"/>
    </source>
</evidence>
<name>A0ABS7F2X0_9PROT</name>
<keyword evidence="3 6" id="KW-0808">Transferase</keyword>
<proteinExistence type="inferred from homology"/>
<evidence type="ECO:0000256" key="4">
    <source>
        <dbReference type="ARBA" id="ARBA00022691"/>
    </source>
</evidence>
<evidence type="ECO:0000256" key="5">
    <source>
        <dbReference type="ARBA" id="ARBA00023014"/>
    </source>
</evidence>
<reference evidence="8 9" key="1">
    <citation type="submission" date="2021-08" db="EMBL/GenBank/DDBJ databases">
        <title>Caldovatus sediminis gen. nov., sp. nov., a moderately thermophilic bacterium isolated from a hot spring.</title>
        <authorList>
            <person name="Hu C.-J."/>
            <person name="Li W.-J."/>
            <person name="Xian W.-D."/>
        </authorList>
    </citation>
    <scope>NUCLEOTIDE SEQUENCE [LARGE SCALE GENOMIC DNA]</scope>
    <source>
        <strain evidence="8 9">SYSU G05006</strain>
    </source>
</reference>
<protein>
    <submittedName>
        <fullName evidence="8">Class I SAM-dependent RNA methyltransferase</fullName>
    </submittedName>
</protein>
<dbReference type="InterPro" id="IPR010280">
    <property type="entry name" value="U5_MeTrfase_fam"/>
</dbReference>
<dbReference type="InterPro" id="IPR002792">
    <property type="entry name" value="TRAM_dom"/>
</dbReference>
<evidence type="ECO:0000259" key="7">
    <source>
        <dbReference type="PROSITE" id="PS50926"/>
    </source>
</evidence>
<gene>
    <name evidence="8" type="ORF">K1J50_10695</name>
</gene>
<feature type="binding site" evidence="6">
    <location>
        <position position="359"/>
    </location>
    <ligand>
        <name>S-adenosyl-L-methionine</name>
        <dbReference type="ChEBI" id="CHEBI:59789"/>
    </ligand>
</feature>
<accession>A0ABS7F2X0</accession>
<keyword evidence="1" id="KW-0004">4Fe-4S</keyword>
<dbReference type="InterPro" id="IPR029063">
    <property type="entry name" value="SAM-dependent_MTases_sf"/>
</dbReference>
<feature type="active site" description="Nucleophile" evidence="6">
    <location>
        <position position="390"/>
    </location>
</feature>
<organism evidence="8 9">
    <name type="scientific">Caldovatus aquaticus</name>
    <dbReference type="NCBI Taxonomy" id="2865671"/>
    <lineage>
        <taxon>Bacteria</taxon>
        <taxon>Pseudomonadati</taxon>
        <taxon>Pseudomonadota</taxon>
        <taxon>Alphaproteobacteria</taxon>
        <taxon>Acetobacterales</taxon>
        <taxon>Roseomonadaceae</taxon>
        <taxon>Caldovatus</taxon>
    </lineage>
</organism>
<feature type="domain" description="TRAM" evidence="7">
    <location>
        <begin position="1"/>
        <end position="58"/>
    </location>
</feature>
<dbReference type="PROSITE" id="PS50926">
    <property type="entry name" value="TRAM"/>
    <property type="match status" value="1"/>
</dbReference>
<keyword evidence="2 6" id="KW-0489">Methyltransferase</keyword>
<dbReference type="EMBL" id="JAHZUY010000025">
    <property type="protein sequence ID" value="MBW8269958.1"/>
    <property type="molecule type" value="Genomic_DNA"/>
</dbReference>
<keyword evidence="1" id="KW-0479">Metal-binding</keyword>
<dbReference type="PANTHER" id="PTHR11061:SF49">
    <property type="entry name" value="23S RRNA (URACIL(1939)-C(5))-METHYLTRANSFERASE RLMD"/>
    <property type="match status" value="1"/>
</dbReference>
<evidence type="ECO:0000313" key="9">
    <source>
        <dbReference type="Proteomes" id="UP001519924"/>
    </source>
</evidence>
<dbReference type="GO" id="GO:0008168">
    <property type="term" value="F:methyltransferase activity"/>
    <property type="evidence" value="ECO:0007669"/>
    <property type="project" value="UniProtKB-KW"/>
</dbReference>
<evidence type="ECO:0000256" key="3">
    <source>
        <dbReference type="ARBA" id="ARBA00022679"/>
    </source>
</evidence>
<keyword evidence="4 6" id="KW-0949">S-adenosyl-L-methionine</keyword>
<dbReference type="PANTHER" id="PTHR11061">
    <property type="entry name" value="RNA M5U METHYLTRANSFERASE"/>
    <property type="match status" value="1"/>
</dbReference>
<dbReference type="InterPro" id="IPR012340">
    <property type="entry name" value="NA-bd_OB-fold"/>
</dbReference>
<dbReference type="RefSeq" id="WP_220117706.1">
    <property type="nucleotide sequence ID" value="NZ_JAHZUY010000025.1"/>
</dbReference>
<dbReference type="Gene3D" id="2.40.50.140">
    <property type="entry name" value="Nucleic acid-binding proteins"/>
    <property type="match status" value="1"/>
</dbReference>
<dbReference type="PROSITE" id="PS51687">
    <property type="entry name" value="SAM_MT_RNA_M5U"/>
    <property type="match status" value="1"/>
</dbReference>
<evidence type="ECO:0000313" key="8">
    <source>
        <dbReference type="EMBL" id="MBW8269958.1"/>
    </source>
</evidence>
<feature type="binding site" evidence="6">
    <location>
        <position position="313"/>
    </location>
    <ligand>
        <name>S-adenosyl-L-methionine</name>
        <dbReference type="ChEBI" id="CHEBI:59789"/>
    </ligand>
</feature>
<evidence type="ECO:0000256" key="2">
    <source>
        <dbReference type="ARBA" id="ARBA00022603"/>
    </source>
</evidence>
<keyword evidence="9" id="KW-1185">Reference proteome</keyword>
<evidence type="ECO:0000256" key="6">
    <source>
        <dbReference type="PROSITE-ProRule" id="PRU01024"/>
    </source>
</evidence>
<dbReference type="GO" id="GO:0032259">
    <property type="term" value="P:methylation"/>
    <property type="evidence" value="ECO:0007669"/>
    <property type="project" value="UniProtKB-KW"/>
</dbReference>
<dbReference type="Gene3D" id="3.40.50.150">
    <property type="entry name" value="Vaccinia Virus protein VP39"/>
    <property type="match status" value="1"/>
</dbReference>
<comment type="similarity">
    <text evidence="6">Belongs to the class I-like SAM-binding methyltransferase superfamily. RNA M5U methyltransferase family.</text>
</comment>
<dbReference type="Proteomes" id="UP001519924">
    <property type="component" value="Unassembled WGS sequence"/>
</dbReference>
<keyword evidence="1" id="KW-0408">Iron</keyword>
<feature type="binding site" evidence="6">
    <location>
        <position position="262"/>
    </location>
    <ligand>
        <name>S-adenosyl-L-methionine</name>
        <dbReference type="ChEBI" id="CHEBI:59789"/>
    </ligand>
</feature>
<sequence length="438" mass="44950">MSGEGVELAIVRLGAAGDGVAALPDGTPVFVAGALPGERVRARLAGRRGEGLAARLEAVLAPSPERVAPPCPLFRAGCGGCALQHWADAPYAAFKRARVAEALRRAGFADPAVAEPARTPPRSRRRADLALRRAADGSVVVGFHARASAAVLDLAACEILDSRLFALLDPLRAALRGLAALRREGSAIVNLLDGGPDLLLRTDAPLGPADRAALAAFAQAQAIPRIAHAHGAAAPETAAQLAPATIRFAGVTVAPPPGAFLQASREGEAAIVAAVLAGLPERLPPRACIADLYAGVGTLTFPLATRARTVAFEGAAEAEAALAAAARRAGARVESRRRDLARQPLTPAELARFAVLVLDPPHAGAAAQMAQIARAGSGAALPPRVVYVSCNPAALARDAAVLRRAGYALLSATPVDQFLWSAEVEAVAVFARGRDRRA</sequence>
<keyword evidence="5" id="KW-0411">Iron-sulfur</keyword>
<dbReference type="SUPFAM" id="SSF53335">
    <property type="entry name" value="S-adenosyl-L-methionine-dependent methyltransferases"/>
    <property type="match status" value="1"/>
</dbReference>